<protein>
    <recommendedName>
        <fullName evidence="3">CCHC-type domain-containing protein</fullName>
    </recommendedName>
</protein>
<feature type="domain" description="CCHC-type" evidence="3">
    <location>
        <begin position="233"/>
        <end position="246"/>
    </location>
</feature>
<evidence type="ECO:0000256" key="2">
    <source>
        <dbReference type="SAM" id="MobiDB-lite"/>
    </source>
</evidence>
<accession>A0A653BSC8</accession>
<dbReference type="PROSITE" id="PS50158">
    <property type="entry name" value="ZF_CCHC"/>
    <property type="match status" value="1"/>
</dbReference>
<reference evidence="4 5" key="1">
    <citation type="submission" date="2019-01" db="EMBL/GenBank/DDBJ databases">
        <authorList>
            <person name="Sayadi A."/>
        </authorList>
    </citation>
    <scope>NUCLEOTIDE SEQUENCE [LARGE SCALE GENOMIC DNA]</scope>
</reference>
<keyword evidence="1" id="KW-0479">Metal-binding</keyword>
<dbReference type="InterPro" id="IPR001878">
    <property type="entry name" value="Znf_CCHC"/>
</dbReference>
<evidence type="ECO:0000313" key="4">
    <source>
        <dbReference type="EMBL" id="VEN38504.1"/>
    </source>
</evidence>
<feature type="non-terminal residue" evidence="4">
    <location>
        <position position="260"/>
    </location>
</feature>
<keyword evidence="1" id="KW-0862">Zinc</keyword>
<dbReference type="AlphaFoldDB" id="A0A653BSC8"/>
<keyword evidence="5" id="KW-1185">Reference proteome</keyword>
<keyword evidence="1" id="KW-0863">Zinc-finger</keyword>
<feature type="compositionally biased region" description="Polar residues" evidence="2">
    <location>
        <begin position="209"/>
        <end position="220"/>
    </location>
</feature>
<dbReference type="Proteomes" id="UP000410492">
    <property type="component" value="Unassembled WGS sequence"/>
</dbReference>
<sequence>MMATEGSSVTMPMITTSTFTIETFNIAQTKWSRWVKRLEVAFRVFNVPDELKLPYLLHFMGPEAYDTLCDKLAPDSPDDRTYNEVVQMMDQFYNPCPLEIAEIFRFQSRKQQEGETVQEYYYALQKLSINCKFGEYLKMALRNQFVYGLHSRRIQSRLLETRDLTLDRAVEISTSMEMSERDANQLHRKTNSVDAIVQKDKRRYPNPENKATSRPSNSKTVYNSYNNANKFFCYRCGDNRHLANKCNMIDAICNFCKRKG</sequence>
<dbReference type="PANTHER" id="PTHR33198:SF19">
    <property type="entry name" value="CCHC-TYPE DOMAIN-CONTAINING PROTEIN"/>
    <property type="match status" value="1"/>
</dbReference>
<dbReference type="OrthoDB" id="6770165at2759"/>
<dbReference type="EMBL" id="CAACVG010004595">
    <property type="protein sequence ID" value="VEN38504.1"/>
    <property type="molecule type" value="Genomic_DNA"/>
</dbReference>
<gene>
    <name evidence="4" type="ORF">CALMAC_LOCUS3385</name>
</gene>
<dbReference type="PANTHER" id="PTHR33198">
    <property type="entry name" value="ANK_REP_REGION DOMAIN-CONTAINING PROTEIN-RELATED"/>
    <property type="match status" value="1"/>
</dbReference>
<organism evidence="4 5">
    <name type="scientific">Callosobruchus maculatus</name>
    <name type="common">Southern cowpea weevil</name>
    <name type="synonym">Pulse bruchid</name>
    <dbReference type="NCBI Taxonomy" id="64391"/>
    <lineage>
        <taxon>Eukaryota</taxon>
        <taxon>Metazoa</taxon>
        <taxon>Ecdysozoa</taxon>
        <taxon>Arthropoda</taxon>
        <taxon>Hexapoda</taxon>
        <taxon>Insecta</taxon>
        <taxon>Pterygota</taxon>
        <taxon>Neoptera</taxon>
        <taxon>Endopterygota</taxon>
        <taxon>Coleoptera</taxon>
        <taxon>Polyphaga</taxon>
        <taxon>Cucujiformia</taxon>
        <taxon>Chrysomeloidea</taxon>
        <taxon>Chrysomelidae</taxon>
        <taxon>Bruchinae</taxon>
        <taxon>Bruchini</taxon>
        <taxon>Callosobruchus</taxon>
    </lineage>
</organism>
<dbReference type="GO" id="GO:0003676">
    <property type="term" value="F:nucleic acid binding"/>
    <property type="evidence" value="ECO:0007669"/>
    <property type="project" value="InterPro"/>
</dbReference>
<evidence type="ECO:0000259" key="3">
    <source>
        <dbReference type="PROSITE" id="PS50158"/>
    </source>
</evidence>
<name>A0A653BSC8_CALMS</name>
<proteinExistence type="predicted"/>
<evidence type="ECO:0000256" key="1">
    <source>
        <dbReference type="PROSITE-ProRule" id="PRU00047"/>
    </source>
</evidence>
<dbReference type="GO" id="GO:0008270">
    <property type="term" value="F:zinc ion binding"/>
    <property type="evidence" value="ECO:0007669"/>
    <property type="project" value="UniProtKB-KW"/>
</dbReference>
<feature type="region of interest" description="Disordered" evidence="2">
    <location>
        <begin position="199"/>
        <end position="220"/>
    </location>
</feature>
<evidence type="ECO:0000313" key="5">
    <source>
        <dbReference type="Proteomes" id="UP000410492"/>
    </source>
</evidence>